<dbReference type="EMBL" id="OX597820">
    <property type="protein sequence ID" value="CAI9726218.1"/>
    <property type="molecule type" value="Genomic_DNA"/>
</dbReference>
<dbReference type="PANTHER" id="PTHR45913:SF22">
    <property type="entry name" value="SCAN BOX DOMAIN-CONTAINING PROTEIN"/>
    <property type="match status" value="1"/>
</dbReference>
<dbReference type="AlphaFoldDB" id="A0AA36F8S8"/>
<dbReference type="PANTHER" id="PTHR45913">
    <property type="entry name" value="EPM2A-INTERACTING PROTEIN 1"/>
    <property type="match status" value="1"/>
</dbReference>
<sequence length="202" mass="23208">MCVHFCASVRLIVICINFAVSDMEKRSLNSPSTYSEKRFFRRYHEDYIKYGFVSSVEYLFFFLPQCIICSKALTNDSMKPSKCLYHLQKIHSGLFGKPKEYFEEYHRKKKNVSSSSLKTFLVHTNNRSGLQASYNISLMIAKQGRPHTSSEDLIRPSIHEAYKVANVPNAACFSKYSTFKQTVSSCNCEMAEDVESIVVEDL</sequence>
<dbReference type="Proteomes" id="UP001162480">
    <property type="component" value="Chromosome 7"/>
</dbReference>
<proteinExistence type="predicted"/>
<evidence type="ECO:0000313" key="1">
    <source>
        <dbReference type="EMBL" id="CAI9726218.1"/>
    </source>
</evidence>
<evidence type="ECO:0008006" key="3">
    <source>
        <dbReference type="Google" id="ProtNLM"/>
    </source>
</evidence>
<evidence type="ECO:0000313" key="2">
    <source>
        <dbReference type="Proteomes" id="UP001162480"/>
    </source>
</evidence>
<name>A0AA36F8S8_OCTVU</name>
<gene>
    <name evidence="1" type="ORF">OCTVUL_1B013447</name>
</gene>
<organism evidence="1 2">
    <name type="scientific">Octopus vulgaris</name>
    <name type="common">Common octopus</name>
    <dbReference type="NCBI Taxonomy" id="6645"/>
    <lineage>
        <taxon>Eukaryota</taxon>
        <taxon>Metazoa</taxon>
        <taxon>Spiralia</taxon>
        <taxon>Lophotrochozoa</taxon>
        <taxon>Mollusca</taxon>
        <taxon>Cephalopoda</taxon>
        <taxon>Coleoidea</taxon>
        <taxon>Octopodiformes</taxon>
        <taxon>Octopoda</taxon>
        <taxon>Incirrata</taxon>
        <taxon>Octopodidae</taxon>
        <taxon>Octopus</taxon>
    </lineage>
</organism>
<protein>
    <recommendedName>
        <fullName evidence="3">Protein FAM200B-like</fullName>
    </recommendedName>
</protein>
<reference evidence="1" key="1">
    <citation type="submission" date="2023-08" db="EMBL/GenBank/DDBJ databases">
        <authorList>
            <person name="Alioto T."/>
            <person name="Alioto T."/>
            <person name="Gomez Garrido J."/>
        </authorList>
    </citation>
    <scope>NUCLEOTIDE SEQUENCE</scope>
</reference>
<accession>A0AA36F8S8</accession>
<keyword evidence="2" id="KW-1185">Reference proteome</keyword>